<reference evidence="5" key="1">
    <citation type="submission" date="2023-07" db="EMBL/GenBank/DDBJ databases">
        <authorList>
            <consortium name="CYATHOMIX"/>
        </authorList>
    </citation>
    <scope>NUCLEOTIDE SEQUENCE</scope>
    <source>
        <strain evidence="5">N/A</strain>
    </source>
</reference>
<evidence type="ECO:0000313" key="5">
    <source>
        <dbReference type="EMBL" id="CAJ0601058.1"/>
    </source>
</evidence>
<protein>
    <recommendedName>
        <fullName evidence="4">Cortactin-binding protein-2 N-terminal domain-containing protein</fullName>
    </recommendedName>
</protein>
<proteinExistence type="predicted"/>
<evidence type="ECO:0000259" key="4">
    <source>
        <dbReference type="Pfam" id="PF09727"/>
    </source>
</evidence>
<dbReference type="AlphaFoldDB" id="A0AA36GZS2"/>
<accession>A0AA36GZS2</accession>
<feature type="compositionally biased region" description="Low complexity" evidence="3">
    <location>
        <begin position="405"/>
        <end position="418"/>
    </location>
</feature>
<dbReference type="InterPro" id="IPR050719">
    <property type="entry name" value="Cortactin-Actin_Reg"/>
</dbReference>
<feature type="compositionally biased region" description="Low complexity" evidence="3">
    <location>
        <begin position="353"/>
        <end position="385"/>
    </location>
</feature>
<dbReference type="InterPro" id="IPR019131">
    <property type="entry name" value="Cortactin-binding_p2_N"/>
</dbReference>
<feature type="region of interest" description="Disordered" evidence="3">
    <location>
        <begin position="452"/>
        <end position="534"/>
    </location>
</feature>
<feature type="domain" description="Cortactin-binding protein-2 N-terminal" evidence="4">
    <location>
        <begin position="64"/>
        <end position="247"/>
    </location>
</feature>
<keyword evidence="1 2" id="KW-0175">Coiled coil</keyword>
<sequence length="534" mass="60068">MKSLHIHEFAVRSYRPERRWSPAPCWRSVMNLGFNFDVDYNQATSKHLPPVHQNAEVTPDPDDFTREELLKLLSYLEGELQARDEVVTRLRNERTKFLLYDAKYGKLGNDPMCALRRDSTITEEELDEYQIGQLYESQLVQLEKLIAVQRRSHMRAKSLLAAAEKRHYKALRELELEKERKSRYAAQGDDVLALLEKEREKLTQQLEIQINEVAESKAETERVERKLEAEKERHKTMVLFLINERKQMLLKMHELRVKSESHAPNMSAGDQALLEELKKEVAFLRQERDSLKNSNKSLKAENLSLKEVVKGQEADLLMLRKNLISSTKLTFDKPGTHLPQLADERSLVVANRMATSAASSSNTGTGPTMSAGTLSSRTRLATSSSFPAEKSRLPRAPSSPARGVPSPRTPSSPTKKTPAMGLGTTRRNQPPPRYTEPEIQELEAAIESMTATNVAPASPTKRSSSLPRGGGLGEARKIEPPPMYRTEPPRVPPQPQMGAASRLVPPARADNAYRKSTTTTKRNGFSALTKAFGK</sequence>
<organism evidence="5 6">
    <name type="scientific">Cylicocyclus nassatus</name>
    <name type="common">Nematode worm</name>
    <dbReference type="NCBI Taxonomy" id="53992"/>
    <lineage>
        <taxon>Eukaryota</taxon>
        <taxon>Metazoa</taxon>
        <taxon>Ecdysozoa</taxon>
        <taxon>Nematoda</taxon>
        <taxon>Chromadorea</taxon>
        <taxon>Rhabditida</taxon>
        <taxon>Rhabditina</taxon>
        <taxon>Rhabditomorpha</taxon>
        <taxon>Strongyloidea</taxon>
        <taxon>Strongylidae</taxon>
        <taxon>Cylicocyclus</taxon>
    </lineage>
</organism>
<dbReference type="PANTHER" id="PTHR23166">
    <property type="entry name" value="FILAMIN/GPBP-INTERACTING PROTEIN"/>
    <property type="match status" value="1"/>
</dbReference>
<feature type="region of interest" description="Disordered" evidence="3">
    <location>
        <begin position="353"/>
        <end position="434"/>
    </location>
</feature>
<keyword evidence="6" id="KW-1185">Reference proteome</keyword>
<evidence type="ECO:0000256" key="3">
    <source>
        <dbReference type="SAM" id="MobiDB-lite"/>
    </source>
</evidence>
<dbReference type="PANTHER" id="PTHR23166:SF5">
    <property type="entry name" value="CTTNBP2 N-TERMINAL-LIKE PROTEIN"/>
    <property type="match status" value="1"/>
</dbReference>
<dbReference type="Pfam" id="PF09727">
    <property type="entry name" value="CortBP2"/>
    <property type="match status" value="1"/>
</dbReference>
<evidence type="ECO:0000256" key="1">
    <source>
        <dbReference type="ARBA" id="ARBA00023054"/>
    </source>
</evidence>
<comment type="caution">
    <text evidence="5">The sequence shown here is derived from an EMBL/GenBank/DDBJ whole genome shotgun (WGS) entry which is preliminary data.</text>
</comment>
<gene>
    <name evidence="5" type="ORF">CYNAS_LOCUS13041</name>
</gene>
<feature type="coiled-coil region" evidence="2">
    <location>
        <begin position="267"/>
        <end position="308"/>
    </location>
</feature>
<evidence type="ECO:0000313" key="6">
    <source>
        <dbReference type="Proteomes" id="UP001176961"/>
    </source>
</evidence>
<feature type="coiled-coil region" evidence="2">
    <location>
        <begin position="185"/>
        <end position="237"/>
    </location>
</feature>
<feature type="compositionally biased region" description="Polar residues" evidence="3">
    <location>
        <begin position="514"/>
        <end position="523"/>
    </location>
</feature>
<dbReference type="Proteomes" id="UP001176961">
    <property type="component" value="Unassembled WGS sequence"/>
</dbReference>
<dbReference type="EMBL" id="CATQJL010000305">
    <property type="protein sequence ID" value="CAJ0601058.1"/>
    <property type="molecule type" value="Genomic_DNA"/>
</dbReference>
<name>A0AA36GZS2_CYLNA</name>
<evidence type="ECO:0000256" key="2">
    <source>
        <dbReference type="SAM" id="Coils"/>
    </source>
</evidence>